<dbReference type="PANTHER" id="PTHR24064">
    <property type="entry name" value="SOLUTE CARRIER FAMILY 22 MEMBER"/>
    <property type="match status" value="1"/>
</dbReference>
<dbReference type="InterPro" id="IPR005828">
    <property type="entry name" value="MFS_sugar_transport-like"/>
</dbReference>
<evidence type="ECO:0000313" key="6">
    <source>
        <dbReference type="EMBL" id="KAJ3588997.1"/>
    </source>
</evidence>
<dbReference type="SUPFAM" id="SSF103473">
    <property type="entry name" value="MFS general substrate transporter"/>
    <property type="match status" value="1"/>
</dbReference>
<keyword evidence="3 5" id="KW-1133">Transmembrane helix</keyword>
<proteinExistence type="predicted"/>
<keyword evidence="2 5" id="KW-0812">Transmembrane</keyword>
<accession>A0A9Q0DIM6</accession>
<evidence type="ECO:0000256" key="4">
    <source>
        <dbReference type="ARBA" id="ARBA00023136"/>
    </source>
</evidence>
<keyword evidence="4 5" id="KW-0472">Membrane</keyword>
<keyword evidence="7" id="KW-1185">Reference proteome</keyword>
<feature type="transmembrane region" description="Helical" evidence="5">
    <location>
        <begin position="303"/>
        <end position="330"/>
    </location>
</feature>
<organism evidence="6 7">
    <name type="scientific">Muraenolepis orangiensis</name>
    <name type="common">Patagonian moray cod</name>
    <dbReference type="NCBI Taxonomy" id="630683"/>
    <lineage>
        <taxon>Eukaryota</taxon>
        <taxon>Metazoa</taxon>
        <taxon>Chordata</taxon>
        <taxon>Craniata</taxon>
        <taxon>Vertebrata</taxon>
        <taxon>Euteleostomi</taxon>
        <taxon>Actinopterygii</taxon>
        <taxon>Neopterygii</taxon>
        <taxon>Teleostei</taxon>
        <taxon>Neoteleostei</taxon>
        <taxon>Acanthomorphata</taxon>
        <taxon>Zeiogadaria</taxon>
        <taxon>Gadariae</taxon>
        <taxon>Gadiformes</taxon>
        <taxon>Muraenolepidoidei</taxon>
        <taxon>Muraenolepididae</taxon>
        <taxon>Muraenolepis</taxon>
    </lineage>
</organism>
<comment type="subcellular location">
    <subcellularLocation>
        <location evidence="1">Membrane</location>
        <topology evidence="1">Multi-pass membrane protein</topology>
    </subcellularLocation>
</comment>
<dbReference type="Gene3D" id="1.20.1250.20">
    <property type="entry name" value="MFS general substrate transporter like domains"/>
    <property type="match status" value="1"/>
</dbReference>
<evidence type="ECO:0000256" key="5">
    <source>
        <dbReference type="SAM" id="Phobius"/>
    </source>
</evidence>
<dbReference type="OrthoDB" id="3936150at2759"/>
<dbReference type="EMBL" id="JANIIK010000115">
    <property type="protein sequence ID" value="KAJ3588997.1"/>
    <property type="molecule type" value="Genomic_DNA"/>
</dbReference>
<dbReference type="AlphaFoldDB" id="A0A9Q0DIM6"/>
<feature type="transmembrane region" description="Helical" evidence="5">
    <location>
        <begin position="342"/>
        <end position="361"/>
    </location>
</feature>
<feature type="transmembrane region" description="Helical" evidence="5">
    <location>
        <begin position="221"/>
        <end position="240"/>
    </location>
</feature>
<evidence type="ECO:0000256" key="1">
    <source>
        <dbReference type="ARBA" id="ARBA00004141"/>
    </source>
</evidence>
<sequence>MPPYEDAVAFLGEWGPFQQSAFCLLCFTLIPNGFAAISIVFTGDTPSHRCLIPAHVNLTAAWRNSSVPLEEHGGGGRFTSFSKCSRYNLDALTAFSERGWIPGVDVNLSRLQQEACLDGWEYDHTTYVSTIVTEEFNQRFADFRARRDTFQLFADPFSDDVESVPIGMAAVSNYLSAFVIGMELLGPTMRTVFSTLGSCMFFGVGYMLLPLMAYYIRDWRLLVLALNAPTVLFLPFWWFIPESPRWLLSQGRVEEAEDILRQAAKKNNVQAPLVIFDRAEVSLKHEEPPATIWDVVRSRDIRWISVTLWIVCIFLNCFLSAVLELPAYPLSWVLIRYCPRRLCLSLSLLFGGLMILFIQLIPSDMTFMAIALEMTGKFGVAVAFALIFPYTAELYPTVLRTTAMSVCSMMSRIGSISAPYLLYLRSSSVALPYTLVGSFTVLTALISLLIPESFGKPLPDSIAHMQEFKG</sequence>
<dbReference type="GO" id="GO:0022857">
    <property type="term" value="F:transmembrane transporter activity"/>
    <property type="evidence" value="ECO:0007669"/>
    <property type="project" value="InterPro"/>
</dbReference>
<evidence type="ECO:0000256" key="3">
    <source>
        <dbReference type="ARBA" id="ARBA00022989"/>
    </source>
</evidence>
<dbReference type="GO" id="GO:0016020">
    <property type="term" value="C:membrane"/>
    <property type="evidence" value="ECO:0007669"/>
    <property type="project" value="UniProtKB-SubCell"/>
</dbReference>
<feature type="transmembrane region" description="Helical" evidence="5">
    <location>
        <begin position="367"/>
        <end position="390"/>
    </location>
</feature>
<evidence type="ECO:0000313" key="7">
    <source>
        <dbReference type="Proteomes" id="UP001148018"/>
    </source>
</evidence>
<evidence type="ECO:0000256" key="2">
    <source>
        <dbReference type="ARBA" id="ARBA00022692"/>
    </source>
</evidence>
<protein>
    <submittedName>
        <fullName evidence="6">Uncharacterized protein</fullName>
    </submittedName>
</protein>
<dbReference type="Proteomes" id="UP001148018">
    <property type="component" value="Unassembled WGS sequence"/>
</dbReference>
<comment type="caution">
    <text evidence="6">The sequence shown here is derived from an EMBL/GenBank/DDBJ whole genome shotgun (WGS) entry which is preliminary data.</text>
</comment>
<gene>
    <name evidence="6" type="ORF">NHX12_009847</name>
</gene>
<feature type="transmembrane region" description="Helical" evidence="5">
    <location>
        <begin position="20"/>
        <end position="41"/>
    </location>
</feature>
<feature type="transmembrane region" description="Helical" evidence="5">
    <location>
        <begin position="166"/>
        <end position="185"/>
    </location>
</feature>
<name>A0A9Q0DIM6_9TELE</name>
<feature type="transmembrane region" description="Helical" evidence="5">
    <location>
        <begin position="430"/>
        <end position="450"/>
    </location>
</feature>
<feature type="transmembrane region" description="Helical" evidence="5">
    <location>
        <begin position="191"/>
        <end position="209"/>
    </location>
</feature>
<reference evidence="6" key="1">
    <citation type="submission" date="2022-07" db="EMBL/GenBank/DDBJ databases">
        <title>Chromosome-level genome of Muraenolepis orangiensis.</title>
        <authorList>
            <person name="Kim J."/>
        </authorList>
    </citation>
    <scope>NUCLEOTIDE SEQUENCE</scope>
    <source>
        <strain evidence="6">KU_S4_2022</strain>
        <tissue evidence="6">Muscle</tissue>
    </source>
</reference>
<dbReference type="InterPro" id="IPR036259">
    <property type="entry name" value="MFS_trans_sf"/>
</dbReference>
<dbReference type="Pfam" id="PF00083">
    <property type="entry name" value="Sugar_tr"/>
    <property type="match status" value="1"/>
</dbReference>